<dbReference type="InterPro" id="IPR054267">
    <property type="entry name" value="DUF6998"/>
</dbReference>
<comment type="caution">
    <text evidence="2">The sequence shown here is derived from an EMBL/GenBank/DDBJ whole genome shotgun (WGS) entry which is preliminary data.</text>
</comment>
<organism evidence="2 3">
    <name type="scientific">Henriciella pelagia</name>
    <dbReference type="NCBI Taxonomy" id="1977912"/>
    <lineage>
        <taxon>Bacteria</taxon>
        <taxon>Pseudomonadati</taxon>
        <taxon>Pseudomonadota</taxon>
        <taxon>Alphaproteobacteria</taxon>
        <taxon>Hyphomonadales</taxon>
        <taxon>Hyphomonadaceae</taxon>
        <taxon>Henriciella</taxon>
    </lineage>
</organism>
<evidence type="ECO:0000313" key="3">
    <source>
        <dbReference type="Proteomes" id="UP000628854"/>
    </source>
</evidence>
<protein>
    <recommendedName>
        <fullName evidence="1">DUF6998 domain-containing protein</fullName>
    </recommendedName>
</protein>
<dbReference type="RefSeq" id="WP_084394721.1">
    <property type="nucleotide sequence ID" value="NZ_BMKF01000001.1"/>
</dbReference>
<dbReference type="EMBL" id="BMKF01000001">
    <property type="protein sequence ID" value="GGB67495.1"/>
    <property type="molecule type" value="Genomic_DNA"/>
</dbReference>
<feature type="domain" description="DUF6998" evidence="1">
    <location>
        <begin position="36"/>
        <end position="160"/>
    </location>
</feature>
<evidence type="ECO:0000259" key="1">
    <source>
        <dbReference type="Pfam" id="PF22522"/>
    </source>
</evidence>
<gene>
    <name evidence="2" type="ORF">GCM10011503_15370</name>
</gene>
<proteinExistence type="predicted"/>
<keyword evidence="3" id="KW-1185">Reference proteome</keyword>
<evidence type="ECO:0000313" key="2">
    <source>
        <dbReference type="EMBL" id="GGB67495.1"/>
    </source>
</evidence>
<accession>A0ABQ1JFZ9</accession>
<dbReference type="Proteomes" id="UP000628854">
    <property type="component" value="Unassembled WGS sequence"/>
</dbReference>
<reference evidence="3" key="1">
    <citation type="journal article" date="2019" name="Int. J. Syst. Evol. Microbiol.">
        <title>The Global Catalogue of Microorganisms (GCM) 10K type strain sequencing project: providing services to taxonomists for standard genome sequencing and annotation.</title>
        <authorList>
            <consortium name="The Broad Institute Genomics Platform"/>
            <consortium name="The Broad Institute Genome Sequencing Center for Infectious Disease"/>
            <person name="Wu L."/>
            <person name="Ma J."/>
        </authorList>
    </citation>
    <scope>NUCLEOTIDE SEQUENCE [LARGE SCALE GENOMIC DNA]</scope>
    <source>
        <strain evidence="3">CGMCC 1.15928</strain>
    </source>
</reference>
<name>A0ABQ1JFZ9_9PROT</name>
<dbReference type="Pfam" id="PF22522">
    <property type="entry name" value="DUF6998"/>
    <property type="match status" value="1"/>
</dbReference>
<sequence length="166" mass="17988">MTAFALPEPIRHLVLARNGLRDHYQVMLNKAESGAALNFTLDGNLVGDIGEAIAVELFGVKLVTAKSVAGIDGYAPDGKTTVQVKVTGTGRGPAFRQTETRADHLLFFDLDFENLTGTVVFNGPEHFAISKLPDIFSGQRSLTARQIRQADELVPAEKRLPLVSEV</sequence>